<organism evidence="1 2">
    <name type="scientific">Priestia filamentosa</name>
    <dbReference type="NCBI Taxonomy" id="1402861"/>
    <lineage>
        <taxon>Bacteria</taxon>
        <taxon>Bacillati</taxon>
        <taxon>Bacillota</taxon>
        <taxon>Bacilli</taxon>
        <taxon>Bacillales</taxon>
        <taxon>Bacillaceae</taxon>
        <taxon>Priestia</taxon>
    </lineage>
</organism>
<reference evidence="1 2" key="1">
    <citation type="journal article" date="2015" name="PLoS ONE">
        <title>Genome Sequence of Bacillus endophyticus and Analysis of Its Companion Mechanism in the Ketogulonigenium vulgare-Bacillus Strain Consortium.</title>
        <authorList>
            <person name="Jia N."/>
            <person name="Du J."/>
            <person name="Ding M.Z."/>
            <person name="Gao F."/>
            <person name="Yuan Y.J."/>
        </authorList>
    </citation>
    <scope>NUCLEOTIDE SEQUENCE [LARGE SCALE GENOMIC DNA]</scope>
    <source>
        <strain evidence="1 2">Hbe603</strain>
    </source>
</reference>
<dbReference type="PANTHER" id="PTHR34547:SF1">
    <property type="entry name" value="YACP-LIKE NYN DOMAIN PROTEIN"/>
    <property type="match status" value="1"/>
</dbReference>
<dbReference type="PATRIC" id="fig|135735.6.peg.98"/>
<reference evidence="2" key="2">
    <citation type="submission" date="2015-06" db="EMBL/GenBank/DDBJ databases">
        <title>Genome Sequence of Bacillus endophyticus and Analysis of its Companion Mechanism in the Ketogulonigenium vulgare-Bacillus strain Consortium.</title>
        <authorList>
            <person name="Jia N."/>
            <person name="Du J."/>
            <person name="Ding M.-Z."/>
            <person name="Gao F."/>
            <person name="Yuan Y.-J."/>
        </authorList>
    </citation>
    <scope>NUCLEOTIDE SEQUENCE [LARGE SCALE GENOMIC DNA]</scope>
    <source>
        <strain evidence="2">Hbe603</strain>
    </source>
</reference>
<protein>
    <submittedName>
        <fullName evidence="1">Uncharacterized protein</fullName>
    </submittedName>
</protein>
<dbReference type="GeneID" id="93703818"/>
<proteinExistence type="predicted"/>
<dbReference type="AlphaFoldDB" id="A0A0H4K9U6"/>
<dbReference type="CDD" id="cd10912">
    <property type="entry name" value="PIN_YacP-like"/>
    <property type="match status" value="1"/>
</dbReference>
<dbReference type="EMBL" id="CP011974">
    <property type="protein sequence ID" value="AKO90777.1"/>
    <property type="molecule type" value="Genomic_DNA"/>
</dbReference>
<dbReference type="Pfam" id="PF05991">
    <property type="entry name" value="NYN_YacP"/>
    <property type="match status" value="1"/>
</dbReference>
<dbReference type="eggNOG" id="COG3688">
    <property type="taxonomic scope" value="Bacteria"/>
</dbReference>
<dbReference type="KEGG" id="beo:BEH_00610"/>
<dbReference type="PANTHER" id="PTHR34547">
    <property type="entry name" value="YACP-LIKE NYN DOMAIN PROTEIN"/>
    <property type="match status" value="1"/>
</dbReference>
<name>A0A0H4K9U6_9BACI</name>
<dbReference type="RefSeq" id="WP_019394087.1">
    <property type="nucleotide sequence ID" value="NZ_ALIM01000033.1"/>
</dbReference>
<keyword evidence="2" id="KW-1185">Reference proteome</keyword>
<accession>A0A0H4K9U6</accession>
<dbReference type="InterPro" id="IPR010298">
    <property type="entry name" value="YacP-like"/>
</dbReference>
<sequence>MENILLVDGYNIIGAWPELRSLRDKDLESARDILIEKLAEYRAYTGYQVLVVFDAHMVPGLEKKRDTHKVKVIFTKENETADECIEKLASELNNIKTQIHVATSDFTEQWVIFGQGALRKSARELRNEVIEIEGEIKKNVDIIREKKPISRITLSDQVSEVFEKWRRGEK</sequence>
<gene>
    <name evidence="1" type="ORF">BEH_00610</name>
</gene>
<evidence type="ECO:0000313" key="2">
    <source>
        <dbReference type="Proteomes" id="UP000036202"/>
    </source>
</evidence>
<accession>A0A1X7GAL0</accession>
<evidence type="ECO:0000313" key="1">
    <source>
        <dbReference type="EMBL" id="AKO90777.1"/>
    </source>
</evidence>
<dbReference type="OrthoDB" id="9792160at2"/>
<dbReference type="Proteomes" id="UP000036202">
    <property type="component" value="Chromosome"/>
</dbReference>